<dbReference type="RefSeq" id="WP_183953506.1">
    <property type="nucleotide sequence ID" value="NZ_JACIEB010000001.1"/>
</dbReference>
<evidence type="ECO:0000313" key="4">
    <source>
        <dbReference type="Proteomes" id="UP000552757"/>
    </source>
</evidence>
<dbReference type="EMBL" id="JACIEB010000001">
    <property type="protein sequence ID" value="MBB3980478.1"/>
    <property type="molecule type" value="Genomic_DNA"/>
</dbReference>
<protein>
    <recommendedName>
        <fullName evidence="2">Deacetylase PdaC domain-containing protein</fullName>
    </recommendedName>
</protein>
<dbReference type="AlphaFoldDB" id="A0A7W6GMN7"/>
<reference evidence="3 4" key="1">
    <citation type="submission" date="2020-08" db="EMBL/GenBank/DDBJ databases">
        <title>Genomic Encyclopedia of Type Strains, Phase IV (KMG-IV): sequencing the most valuable type-strain genomes for metagenomic binning, comparative biology and taxonomic classification.</title>
        <authorList>
            <person name="Goeker M."/>
        </authorList>
    </citation>
    <scope>NUCLEOTIDE SEQUENCE [LARGE SCALE GENOMIC DNA]</scope>
    <source>
        <strain evidence="3 4">DSM 29348</strain>
    </source>
</reference>
<feature type="domain" description="Deacetylase PdaC" evidence="2">
    <location>
        <begin position="58"/>
        <end position="148"/>
    </location>
</feature>
<dbReference type="PROSITE" id="PS51257">
    <property type="entry name" value="PROKAR_LIPOPROTEIN"/>
    <property type="match status" value="1"/>
</dbReference>
<dbReference type="InterPro" id="IPR025303">
    <property type="entry name" value="PdaC"/>
</dbReference>
<accession>A0A7W6GMN7</accession>
<comment type="caution">
    <text evidence="3">The sequence shown here is derived from an EMBL/GenBank/DDBJ whole genome shotgun (WGS) entry which is preliminary data.</text>
</comment>
<dbReference type="Proteomes" id="UP000552757">
    <property type="component" value="Unassembled WGS sequence"/>
</dbReference>
<name>A0A7W6GMN7_9SPHN</name>
<organism evidence="3 4">
    <name type="scientific">Sphingobium fontiphilum</name>
    <dbReference type="NCBI Taxonomy" id="944425"/>
    <lineage>
        <taxon>Bacteria</taxon>
        <taxon>Pseudomonadati</taxon>
        <taxon>Pseudomonadota</taxon>
        <taxon>Alphaproteobacteria</taxon>
        <taxon>Sphingomonadales</taxon>
        <taxon>Sphingomonadaceae</taxon>
        <taxon>Sphingobium</taxon>
    </lineage>
</organism>
<feature type="signal peptide" evidence="1">
    <location>
        <begin position="1"/>
        <end position="27"/>
    </location>
</feature>
<evidence type="ECO:0000259" key="2">
    <source>
        <dbReference type="Pfam" id="PF13739"/>
    </source>
</evidence>
<keyword evidence="4" id="KW-1185">Reference proteome</keyword>
<keyword evidence="1" id="KW-0732">Signal</keyword>
<dbReference type="Pfam" id="PF13739">
    <property type="entry name" value="PdaC"/>
    <property type="match status" value="1"/>
</dbReference>
<feature type="chain" id="PRO_5030635002" description="Deacetylase PdaC domain-containing protein" evidence="1">
    <location>
        <begin position="28"/>
        <end position="274"/>
    </location>
</feature>
<dbReference type="Gene3D" id="3.30.565.40">
    <property type="entry name" value="Fervidobacterium nodosum Rt17-B1 like"/>
    <property type="match status" value="1"/>
</dbReference>
<sequence>MKTGGLAYAWMAAALLSGCTPDAPTNAANQVANATSFAEKMTGGNQADPVAEPFSVTDKGEELEFAYSYPAEAAAIPELVRRFNREIRQSKVSALKLAKEDQASAKKDGFPFHGHALETHWSVAGNTPAFLSLLSTGYSFTGGAHGMTGYEALIWDRKAKRALGMEAMLSSPADFKAAINADFCAALDKERAARRGAPVEATDPDDEFTRCVDPMEQVLAPTSRDGKLFDAVKVVIGPYAAGPYAEGSYEISLPVTAAVRATIKDHYQAAFAGG</sequence>
<evidence type="ECO:0000256" key="1">
    <source>
        <dbReference type="SAM" id="SignalP"/>
    </source>
</evidence>
<proteinExistence type="predicted"/>
<evidence type="ECO:0000313" key="3">
    <source>
        <dbReference type="EMBL" id="MBB3980478.1"/>
    </source>
</evidence>
<gene>
    <name evidence="3" type="ORF">GGR44_000109</name>
</gene>